<evidence type="ECO:0000259" key="1">
    <source>
        <dbReference type="PROSITE" id="PS50181"/>
    </source>
</evidence>
<gene>
    <name evidence="2" type="ORF">BDY17DRAFT_308228</name>
</gene>
<dbReference type="OrthoDB" id="5126814at2759"/>
<proteinExistence type="predicted"/>
<dbReference type="RefSeq" id="XP_033593440.1">
    <property type="nucleotide sequence ID" value="XM_033735184.1"/>
</dbReference>
<dbReference type="InterPro" id="IPR001810">
    <property type="entry name" value="F-box_dom"/>
</dbReference>
<dbReference type="SMART" id="SM00256">
    <property type="entry name" value="FBOX"/>
    <property type="match status" value="1"/>
</dbReference>
<dbReference type="InterPro" id="IPR036047">
    <property type="entry name" value="F-box-like_dom_sf"/>
</dbReference>
<dbReference type="Pfam" id="PF12937">
    <property type="entry name" value="F-box-like"/>
    <property type="match status" value="1"/>
</dbReference>
<dbReference type="AlphaFoldDB" id="A0A6A6Q493"/>
<organism evidence="2 3">
    <name type="scientific">Neohortaea acidophila</name>
    <dbReference type="NCBI Taxonomy" id="245834"/>
    <lineage>
        <taxon>Eukaryota</taxon>
        <taxon>Fungi</taxon>
        <taxon>Dikarya</taxon>
        <taxon>Ascomycota</taxon>
        <taxon>Pezizomycotina</taxon>
        <taxon>Dothideomycetes</taxon>
        <taxon>Dothideomycetidae</taxon>
        <taxon>Mycosphaerellales</taxon>
        <taxon>Teratosphaeriaceae</taxon>
        <taxon>Neohortaea</taxon>
    </lineage>
</organism>
<protein>
    <recommendedName>
        <fullName evidence="1">F-box domain-containing protein</fullName>
    </recommendedName>
</protein>
<name>A0A6A6Q493_9PEZI</name>
<dbReference type="PROSITE" id="PS50181">
    <property type="entry name" value="FBOX"/>
    <property type="match status" value="1"/>
</dbReference>
<dbReference type="SUPFAM" id="SSF81383">
    <property type="entry name" value="F-box domain"/>
    <property type="match status" value="1"/>
</dbReference>
<dbReference type="EMBL" id="MU001632">
    <property type="protein sequence ID" value="KAF2486871.1"/>
    <property type="molecule type" value="Genomic_DNA"/>
</dbReference>
<dbReference type="Proteomes" id="UP000799767">
    <property type="component" value="Unassembled WGS sequence"/>
</dbReference>
<evidence type="ECO:0000313" key="2">
    <source>
        <dbReference type="EMBL" id="KAF2486871.1"/>
    </source>
</evidence>
<evidence type="ECO:0000313" key="3">
    <source>
        <dbReference type="Proteomes" id="UP000799767"/>
    </source>
</evidence>
<dbReference type="GeneID" id="54476186"/>
<accession>A0A6A6Q493</accession>
<dbReference type="Gene3D" id="1.20.1280.50">
    <property type="match status" value="1"/>
</dbReference>
<sequence length="487" mass="52989">MASPAAALPLEVLLQLFNSLDARSYFAARKVCRWWYTASFDLLNTTRLLETLPLVSPRVSGVGANNDAEGIYALCKDASRTLMLETSIRRSEHNEDEGESRALKPCSLPHGLPAAHSIRTGTMVVLDGSTIRVFDTSTSTEILDCQRRVHARFGSGLWMPAPPPASCKIALAANGRLLALAHMHTIQLYDLTAGSERCLVSDDVSSVNENSIVGVEFAQRAFLLRVHLSQKGQVVYLGSPAEHPETHPSADFEHWEGTGGLNNRFLDSSLLVPAIGAADGQMAWLSGLQLLRPLQKGYFFAAQRHGGGHSSRYTLSHIKVVSSPLATVDGGSVVEVNRLESFLSAQDYNLAGLSDINMGTWGSMPSAHEHRPRFMLSACGRMLVLAEREKRRDWPTPSTQLFVYRLAGMERIAKSTADARIAKLIEAGSESNRTMHKTRVAAVPVCLGATKGQDLEVLSEPCDGATALGKITLTTNETRCSWVLNNI</sequence>
<feature type="domain" description="F-box" evidence="1">
    <location>
        <begin position="2"/>
        <end position="52"/>
    </location>
</feature>
<keyword evidence="3" id="KW-1185">Reference proteome</keyword>
<reference evidence="2" key="1">
    <citation type="journal article" date="2020" name="Stud. Mycol.">
        <title>101 Dothideomycetes genomes: a test case for predicting lifestyles and emergence of pathogens.</title>
        <authorList>
            <person name="Haridas S."/>
            <person name="Albert R."/>
            <person name="Binder M."/>
            <person name="Bloem J."/>
            <person name="Labutti K."/>
            <person name="Salamov A."/>
            <person name="Andreopoulos B."/>
            <person name="Baker S."/>
            <person name="Barry K."/>
            <person name="Bills G."/>
            <person name="Bluhm B."/>
            <person name="Cannon C."/>
            <person name="Castanera R."/>
            <person name="Culley D."/>
            <person name="Daum C."/>
            <person name="Ezra D."/>
            <person name="Gonzalez J."/>
            <person name="Henrissat B."/>
            <person name="Kuo A."/>
            <person name="Liang C."/>
            <person name="Lipzen A."/>
            <person name="Lutzoni F."/>
            <person name="Magnuson J."/>
            <person name="Mondo S."/>
            <person name="Nolan M."/>
            <person name="Ohm R."/>
            <person name="Pangilinan J."/>
            <person name="Park H.-J."/>
            <person name="Ramirez L."/>
            <person name="Alfaro M."/>
            <person name="Sun H."/>
            <person name="Tritt A."/>
            <person name="Yoshinaga Y."/>
            <person name="Zwiers L.-H."/>
            <person name="Turgeon B."/>
            <person name="Goodwin S."/>
            <person name="Spatafora J."/>
            <person name="Crous P."/>
            <person name="Grigoriev I."/>
        </authorList>
    </citation>
    <scope>NUCLEOTIDE SEQUENCE</scope>
    <source>
        <strain evidence="2">CBS 113389</strain>
    </source>
</reference>